<accession>A0A9W7XYR7</accession>
<evidence type="ECO:0000256" key="1">
    <source>
        <dbReference type="ARBA" id="ARBA00022729"/>
    </source>
</evidence>
<evidence type="ECO:0000313" key="6">
    <source>
        <dbReference type="Proteomes" id="UP001149813"/>
    </source>
</evidence>
<dbReference type="CDD" id="cd23263">
    <property type="entry name" value="beta-trefoil_MIR"/>
    <property type="match status" value="1"/>
</dbReference>
<organism evidence="5 6">
    <name type="scientific">Coemansia erecta</name>
    <dbReference type="NCBI Taxonomy" id="147472"/>
    <lineage>
        <taxon>Eukaryota</taxon>
        <taxon>Fungi</taxon>
        <taxon>Fungi incertae sedis</taxon>
        <taxon>Zoopagomycota</taxon>
        <taxon>Kickxellomycotina</taxon>
        <taxon>Kickxellomycetes</taxon>
        <taxon>Kickxellales</taxon>
        <taxon>Kickxellaceae</taxon>
        <taxon>Coemansia</taxon>
    </lineage>
</organism>
<dbReference type="SMART" id="SM00472">
    <property type="entry name" value="MIR"/>
    <property type="match status" value="3"/>
</dbReference>
<dbReference type="InterPro" id="IPR036300">
    <property type="entry name" value="MIR_dom_sf"/>
</dbReference>
<feature type="compositionally biased region" description="Pro residues" evidence="3">
    <location>
        <begin position="78"/>
        <end position="92"/>
    </location>
</feature>
<keyword evidence="6" id="KW-1185">Reference proteome</keyword>
<feature type="compositionally biased region" description="Acidic residues" evidence="3">
    <location>
        <begin position="1"/>
        <end position="10"/>
    </location>
</feature>
<reference evidence="5" key="1">
    <citation type="submission" date="2022-07" db="EMBL/GenBank/DDBJ databases">
        <title>Phylogenomic reconstructions and comparative analyses of Kickxellomycotina fungi.</title>
        <authorList>
            <person name="Reynolds N.K."/>
            <person name="Stajich J.E."/>
            <person name="Barry K."/>
            <person name="Grigoriev I.V."/>
            <person name="Crous P."/>
            <person name="Smith M.E."/>
        </authorList>
    </citation>
    <scope>NUCLEOTIDE SEQUENCE</scope>
    <source>
        <strain evidence="5">NBRC 32514</strain>
    </source>
</reference>
<keyword evidence="1" id="KW-0732">Signal</keyword>
<dbReference type="OrthoDB" id="5588846at2759"/>
<evidence type="ECO:0000313" key="5">
    <source>
        <dbReference type="EMBL" id="KAJ1721113.1"/>
    </source>
</evidence>
<dbReference type="PANTHER" id="PTHR46809">
    <property type="entry name" value="STROMAL CELL-DERIVED FACTOR 2-LIKE PROTEIN"/>
    <property type="match status" value="1"/>
</dbReference>
<feature type="compositionally biased region" description="Polar residues" evidence="3">
    <location>
        <begin position="103"/>
        <end position="130"/>
    </location>
</feature>
<feature type="compositionally biased region" description="Low complexity" evidence="3">
    <location>
        <begin position="252"/>
        <end position="266"/>
    </location>
</feature>
<gene>
    <name evidence="5" type="ORF">LPJ53_004327</name>
</gene>
<feature type="region of interest" description="Disordered" evidence="3">
    <location>
        <begin position="234"/>
        <end position="330"/>
    </location>
</feature>
<feature type="domain" description="MIR" evidence="4">
    <location>
        <begin position="563"/>
        <end position="618"/>
    </location>
</feature>
<dbReference type="AlphaFoldDB" id="A0A9W7XYR7"/>
<dbReference type="PROSITE" id="PS50919">
    <property type="entry name" value="MIR"/>
    <property type="match status" value="3"/>
</dbReference>
<sequence length="741" mass="80568">MVYAEQEDAGIMDGPQPSRYVRKEDDDNGGGFREGPGMADAIPRSGAAPGGFPMNIQPSASYDSSGPQPYNVQQQYPPSGPMRPNAPRPLNVPPAGGFGGLQSPMQYSPSMNNSIYPGNMPMQGSPQVSMQRPPYTAGPMMSPQQSRIPLQQPSQMMPPQQQQQQQMPMPQSQGPMMPPQSAPATSAVPLPQGMQVPVSHSGQPAPMGIPVYHSGSSDASSVYNADAVHNNISGTPPAINNIMNAPQPPLAPHEQQQQQREQQPQQQQPPPPQQQQQQQHSAAPSATGYYAPNSAGPELPSTGYRQQFPPPSNSGSVIGNSYPPGSMPMRPMAGGFNGANYVPSPGGYGPPPPSNYAPSMGPVPYGRPPYIPSMSSDDTTGTSRLNKAGKYALGALAAGAVAYGVHEFVDGGSSSDEEIRKQNRLRDERERQRRESEARRRREEEEIKRREEQERWRRNEEEKKRQEVYFQTPATSMYNGGGGGNFKPTYTPYGSVYAGSVTGRPRSESVSSRNSDGYRPPAPFGRLPYTYDQNDVRPADPSRGSENSATPEVYPELRQKPSDTTVKIGTILAFKHVATGRHLRSDRSHSTQSGSNQQLVFASKFTTGESDWWQVLPANQDVPIPGSIVAYGTQIRLRHVDTGRHLHSHYGFVDPLTGNNEATCFGDQTLSDENDHWVIERFGDGGHGATAKTTDTIVLRHYVSGMALHSQDALLRDDLQPVSCFGPGGDDNDKWRIVLDS</sequence>
<keyword evidence="2" id="KW-0677">Repeat</keyword>
<dbReference type="EMBL" id="JANBOJ010000196">
    <property type="protein sequence ID" value="KAJ1721113.1"/>
    <property type="molecule type" value="Genomic_DNA"/>
</dbReference>
<feature type="domain" description="MIR" evidence="4">
    <location>
        <begin position="688"/>
        <end position="740"/>
    </location>
</feature>
<evidence type="ECO:0000259" key="4">
    <source>
        <dbReference type="PROSITE" id="PS50919"/>
    </source>
</evidence>
<dbReference type="Gene3D" id="2.80.10.50">
    <property type="match status" value="1"/>
</dbReference>
<dbReference type="InterPro" id="IPR016093">
    <property type="entry name" value="MIR_motif"/>
</dbReference>
<proteinExistence type="predicted"/>
<dbReference type="PANTHER" id="PTHR46809:SF2">
    <property type="entry name" value="GH21273P"/>
    <property type="match status" value="1"/>
</dbReference>
<feature type="region of interest" description="Disordered" evidence="3">
    <location>
        <begin position="408"/>
        <end position="469"/>
    </location>
</feature>
<feature type="compositionally biased region" description="Low complexity" evidence="3">
    <location>
        <begin position="151"/>
        <end position="175"/>
    </location>
</feature>
<name>A0A9W7XYR7_9FUNG</name>
<dbReference type="Pfam" id="PF02815">
    <property type="entry name" value="MIR"/>
    <property type="match status" value="1"/>
</dbReference>
<feature type="compositionally biased region" description="Low complexity" evidence="3">
    <location>
        <begin position="67"/>
        <end position="77"/>
    </location>
</feature>
<dbReference type="Proteomes" id="UP001149813">
    <property type="component" value="Unassembled WGS sequence"/>
</dbReference>
<feature type="region of interest" description="Disordered" evidence="3">
    <location>
        <begin position="500"/>
        <end position="553"/>
    </location>
</feature>
<dbReference type="SUPFAM" id="SSF82109">
    <property type="entry name" value="MIR domain"/>
    <property type="match status" value="1"/>
</dbReference>
<feature type="region of interest" description="Disordered" evidence="3">
    <location>
        <begin position="1"/>
        <end position="220"/>
    </location>
</feature>
<evidence type="ECO:0000256" key="2">
    <source>
        <dbReference type="ARBA" id="ARBA00022737"/>
    </source>
</evidence>
<comment type="caution">
    <text evidence="5">The sequence shown here is derived from an EMBL/GenBank/DDBJ whole genome shotgun (WGS) entry which is preliminary data.</text>
</comment>
<protein>
    <recommendedName>
        <fullName evidence="4">MIR domain-containing protein</fullName>
    </recommendedName>
</protein>
<feature type="compositionally biased region" description="Basic and acidic residues" evidence="3">
    <location>
        <begin position="417"/>
        <end position="467"/>
    </location>
</feature>
<feature type="compositionally biased region" description="Polar residues" evidence="3">
    <location>
        <begin position="56"/>
        <end position="66"/>
    </location>
</feature>
<evidence type="ECO:0000256" key="3">
    <source>
        <dbReference type="SAM" id="MobiDB-lite"/>
    </source>
</evidence>
<feature type="domain" description="MIR" evidence="4">
    <location>
        <begin position="626"/>
        <end position="682"/>
    </location>
</feature>